<dbReference type="PRINTS" id="PR00112">
    <property type="entry name" value="ACYLPHPHTASE"/>
</dbReference>
<reference evidence="9" key="1">
    <citation type="journal article" date="2014" name="Soil Biol. Biochem.">
        <title>Structure and function of bacterial communities in ageing soils: Insights from the Mendocino ecological staircase.</title>
        <authorList>
            <person name="Uroz S."/>
            <person name="Tech J.J."/>
            <person name="Sawaya N.A."/>
            <person name="Frey-Klett P."/>
            <person name="Leveau J.H.J."/>
        </authorList>
    </citation>
    <scope>NUCLEOTIDE SEQUENCE [LARGE SCALE GENOMIC DNA]</scope>
    <source>
        <strain evidence="9">Cal35</strain>
    </source>
</reference>
<protein>
    <recommendedName>
        <fullName evidence="2 4">Acylphosphatase</fullName>
        <ecNumber evidence="2 4">3.6.1.7</ecNumber>
    </recommendedName>
</protein>
<dbReference type="SUPFAM" id="SSF54975">
    <property type="entry name" value="Acylphosphatase/BLUF domain-like"/>
    <property type="match status" value="1"/>
</dbReference>
<dbReference type="InterPro" id="IPR036046">
    <property type="entry name" value="Acylphosphatase-like_dom_sf"/>
</dbReference>
<feature type="domain" description="Acylphosphatase-like" evidence="7">
    <location>
        <begin position="3"/>
        <end position="89"/>
    </location>
</feature>
<evidence type="ECO:0000256" key="4">
    <source>
        <dbReference type="PROSITE-ProRule" id="PRU00520"/>
    </source>
</evidence>
<organism evidence="8 9">
    <name type="scientific">Collimonas arenae</name>
    <dbReference type="NCBI Taxonomy" id="279058"/>
    <lineage>
        <taxon>Bacteria</taxon>
        <taxon>Pseudomonadati</taxon>
        <taxon>Pseudomonadota</taxon>
        <taxon>Betaproteobacteria</taxon>
        <taxon>Burkholderiales</taxon>
        <taxon>Oxalobacteraceae</taxon>
        <taxon>Collimonas</taxon>
    </lineage>
</organism>
<keyword evidence="9" id="KW-1185">Reference proteome</keyword>
<dbReference type="AlphaFoldDB" id="A0A0A1FD79"/>
<dbReference type="Pfam" id="PF00708">
    <property type="entry name" value="Acylphosphatase"/>
    <property type="match status" value="1"/>
</dbReference>
<dbReference type="InterPro" id="IPR020456">
    <property type="entry name" value="Acylphosphatase"/>
</dbReference>
<dbReference type="Proteomes" id="UP000030302">
    <property type="component" value="Chromosome"/>
</dbReference>
<feature type="active site" evidence="4">
    <location>
        <position position="18"/>
    </location>
</feature>
<evidence type="ECO:0000256" key="1">
    <source>
        <dbReference type="ARBA" id="ARBA00005614"/>
    </source>
</evidence>
<comment type="similarity">
    <text evidence="1 6">Belongs to the acylphosphatase family.</text>
</comment>
<dbReference type="PROSITE" id="PS00151">
    <property type="entry name" value="ACYLPHOSPHATASE_2"/>
    <property type="match status" value="1"/>
</dbReference>
<feature type="active site" evidence="4">
    <location>
        <position position="36"/>
    </location>
</feature>
<dbReference type="PROSITE" id="PS51160">
    <property type="entry name" value="ACYLPHOSPHATASE_3"/>
    <property type="match status" value="1"/>
</dbReference>
<dbReference type="EMBL" id="CP009962">
    <property type="protein sequence ID" value="AIY41730.1"/>
    <property type="molecule type" value="Genomic_DNA"/>
</dbReference>
<evidence type="ECO:0000256" key="6">
    <source>
        <dbReference type="RuleBase" id="RU004168"/>
    </source>
</evidence>
<name>A0A0A1FD79_9BURK</name>
<evidence type="ECO:0000256" key="2">
    <source>
        <dbReference type="ARBA" id="ARBA00012150"/>
    </source>
</evidence>
<dbReference type="InterPro" id="IPR017968">
    <property type="entry name" value="Acylphosphatase_CS"/>
</dbReference>
<dbReference type="PANTHER" id="PTHR47268:SF4">
    <property type="entry name" value="ACYLPHOSPHATASE"/>
    <property type="match status" value="1"/>
</dbReference>
<gene>
    <name evidence="8" type="ORF">LT85_2572</name>
</gene>
<dbReference type="OrthoDB" id="5295388at2"/>
<evidence type="ECO:0000313" key="8">
    <source>
        <dbReference type="EMBL" id="AIY41730.1"/>
    </source>
</evidence>
<dbReference type="PANTHER" id="PTHR47268">
    <property type="entry name" value="ACYLPHOSPHATASE"/>
    <property type="match status" value="1"/>
</dbReference>
<dbReference type="EC" id="3.6.1.7" evidence="2 4"/>
<dbReference type="Gene3D" id="3.30.70.100">
    <property type="match status" value="1"/>
</dbReference>
<evidence type="ECO:0000259" key="7">
    <source>
        <dbReference type="PROSITE" id="PS51160"/>
    </source>
</evidence>
<evidence type="ECO:0000256" key="3">
    <source>
        <dbReference type="ARBA" id="ARBA00047645"/>
    </source>
</evidence>
<dbReference type="PROSITE" id="PS00150">
    <property type="entry name" value="ACYLPHOSPHATASE_1"/>
    <property type="match status" value="1"/>
</dbReference>
<dbReference type="KEGG" id="care:LT85_2572"/>
<dbReference type="RefSeq" id="WP_038489286.1">
    <property type="nucleotide sequence ID" value="NZ_CP009962.1"/>
</dbReference>
<dbReference type="STRING" id="279058.LT85_2572"/>
<dbReference type="HOGENOM" id="CLU_141932_3_2_4"/>
<evidence type="ECO:0000313" key="9">
    <source>
        <dbReference type="Proteomes" id="UP000030302"/>
    </source>
</evidence>
<dbReference type="InterPro" id="IPR001792">
    <property type="entry name" value="Acylphosphatase-like_dom"/>
</dbReference>
<proteinExistence type="inferred from homology"/>
<evidence type="ECO:0000256" key="5">
    <source>
        <dbReference type="RuleBase" id="RU000553"/>
    </source>
</evidence>
<comment type="catalytic activity">
    <reaction evidence="3 4 5">
        <text>an acyl phosphate + H2O = a carboxylate + phosphate + H(+)</text>
        <dbReference type="Rhea" id="RHEA:14965"/>
        <dbReference type="ChEBI" id="CHEBI:15377"/>
        <dbReference type="ChEBI" id="CHEBI:15378"/>
        <dbReference type="ChEBI" id="CHEBI:29067"/>
        <dbReference type="ChEBI" id="CHEBI:43474"/>
        <dbReference type="ChEBI" id="CHEBI:59918"/>
        <dbReference type="EC" id="3.6.1.7"/>
    </reaction>
</comment>
<keyword evidence="4 5" id="KW-0378">Hydrolase</keyword>
<sequence length="91" mass="10104">MIAKRLRVHGLVQGVGFRFSAMHEARQLGVNGWVRNRLDGSVEIQVEGGADAVNAMMRWAAHGPASARVVRLEVRDEKLEGCKDFSEHATY</sequence>
<dbReference type="GO" id="GO:0003998">
    <property type="term" value="F:acylphosphatase activity"/>
    <property type="evidence" value="ECO:0007669"/>
    <property type="project" value="UniProtKB-EC"/>
</dbReference>
<accession>A0A0A1FD79</accession>